<protein>
    <submittedName>
        <fullName evidence="1">Uncharacterized protein</fullName>
    </submittedName>
</protein>
<gene>
    <name evidence="1" type="ORF">S03H2_55022</name>
</gene>
<name>X1IZA1_9ZZZZ</name>
<accession>X1IZA1</accession>
<comment type="caution">
    <text evidence="1">The sequence shown here is derived from an EMBL/GenBank/DDBJ whole genome shotgun (WGS) entry which is preliminary data.</text>
</comment>
<reference evidence="1" key="1">
    <citation type="journal article" date="2014" name="Front. Microbiol.">
        <title>High frequency of phylogenetically diverse reductive dehalogenase-homologous genes in deep subseafloor sedimentary metagenomes.</title>
        <authorList>
            <person name="Kawai M."/>
            <person name="Futagami T."/>
            <person name="Toyoda A."/>
            <person name="Takaki Y."/>
            <person name="Nishi S."/>
            <person name="Hori S."/>
            <person name="Arai W."/>
            <person name="Tsubouchi T."/>
            <person name="Morono Y."/>
            <person name="Uchiyama I."/>
            <person name="Ito T."/>
            <person name="Fujiyama A."/>
            <person name="Inagaki F."/>
            <person name="Takami H."/>
        </authorList>
    </citation>
    <scope>NUCLEOTIDE SEQUENCE</scope>
    <source>
        <strain evidence="1">Expedition CK06-06</strain>
    </source>
</reference>
<dbReference type="AlphaFoldDB" id="X1IZA1"/>
<evidence type="ECO:0000313" key="1">
    <source>
        <dbReference type="EMBL" id="GAH71419.1"/>
    </source>
</evidence>
<dbReference type="EMBL" id="BARU01035118">
    <property type="protein sequence ID" value="GAH71419.1"/>
    <property type="molecule type" value="Genomic_DNA"/>
</dbReference>
<organism evidence="1">
    <name type="scientific">marine sediment metagenome</name>
    <dbReference type="NCBI Taxonomy" id="412755"/>
    <lineage>
        <taxon>unclassified sequences</taxon>
        <taxon>metagenomes</taxon>
        <taxon>ecological metagenomes</taxon>
    </lineage>
</organism>
<proteinExistence type="predicted"/>
<sequence>MGIFDKLFGKKRENIGYFCAKCGVRWNTETMEMLYGGAGLVAGMITPGSNQYTGRCPKCEKLYCARCASSKGITLQCPDCNVDLKAALHG</sequence>